<protein>
    <submittedName>
        <fullName evidence="1">Uncharacterized protein</fullName>
    </submittedName>
</protein>
<reference evidence="1 2" key="1">
    <citation type="submission" date="2024-01" db="EMBL/GenBank/DDBJ databases">
        <title>Genome assemblies of Stephania.</title>
        <authorList>
            <person name="Yang L."/>
        </authorList>
    </citation>
    <scope>NUCLEOTIDE SEQUENCE [LARGE SCALE GENOMIC DNA]</scope>
    <source>
        <strain evidence="1">YNDBR</strain>
        <tissue evidence="1">Leaf</tissue>
    </source>
</reference>
<accession>A0AAP0HUZ1</accession>
<comment type="caution">
    <text evidence="1">The sequence shown here is derived from an EMBL/GenBank/DDBJ whole genome shotgun (WGS) entry which is preliminary data.</text>
</comment>
<evidence type="ECO:0000313" key="2">
    <source>
        <dbReference type="Proteomes" id="UP001420932"/>
    </source>
</evidence>
<name>A0AAP0HUZ1_9MAGN</name>
<evidence type="ECO:0000313" key="1">
    <source>
        <dbReference type="EMBL" id="KAK9098517.1"/>
    </source>
</evidence>
<gene>
    <name evidence="1" type="ORF">Syun_025562</name>
</gene>
<dbReference type="EMBL" id="JBBNAF010000011">
    <property type="protein sequence ID" value="KAK9098517.1"/>
    <property type="molecule type" value="Genomic_DNA"/>
</dbReference>
<proteinExistence type="predicted"/>
<keyword evidence="2" id="KW-1185">Reference proteome</keyword>
<dbReference type="AlphaFoldDB" id="A0AAP0HUZ1"/>
<sequence length="118" mass="13589">MTDEEELCSTQPIFNPEEDVSVDTLKNFEVNVVTQVEDYCRETSEECKVFEIEPEIVNALNKGENEMKIDVILNKLEKTQIESEEDQPLVLVQPPTFLNTFGDMLRLTFIGGLEYRVL</sequence>
<organism evidence="1 2">
    <name type="scientific">Stephania yunnanensis</name>
    <dbReference type="NCBI Taxonomy" id="152371"/>
    <lineage>
        <taxon>Eukaryota</taxon>
        <taxon>Viridiplantae</taxon>
        <taxon>Streptophyta</taxon>
        <taxon>Embryophyta</taxon>
        <taxon>Tracheophyta</taxon>
        <taxon>Spermatophyta</taxon>
        <taxon>Magnoliopsida</taxon>
        <taxon>Ranunculales</taxon>
        <taxon>Menispermaceae</taxon>
        <taxon>Menispermoideae</taxon>
        <taxon>Cissampelideae</taxon>
        <taxon>Stephania</taxon>
    </lineage>
</organism>
<dbReference type="Proteomes" id="UP001420932">
    <property type="component" value="Unassembled WGS sequence"/>
</dbReference>